<organism evidence="1 2">
    <name type="scientific">Candidatus Gottesmanbacteria bacterium GW2011_GWB1_49_7</name>
    <dbReference type="NCBI Taxonomy" id="1618448"/>
    <lineage>
        <taxon>Bacteria</taxon>
        <taxon>Candidatus Gottesmaniibacteriota</taxon>
    </lineage>
</organism>
<dbReference type="EMBL" id="LCQD01000047">
    <property type="protein sequence ID" value="KKW10163.1"/>
    <property type="molecule type" value="Genomic_DNA"/>
</dbReference>
<accession>A0A0G1VUK3</accession>
<evidence type="ECO:0000313" key="2">
    <source>
        <dbReference type="Proteomes" id="UP000034588"/>
    </source>
</evidence>
<dbReference type="Gene3D" id="2.10.230.10">
    <property type="entry name" value="Heat shock protein DnaJ, cysteine-rich domain"/>
    <property type="match status" value="1"/>
</dbReference>
<name>A0A0G1VUK3_9BACT</name>
<gene>
    <name evidence="1" type="ORF">UY48_C0047G0009</name>
</gene>
<comment type="caution">
    <text evidence="1">The sequence shown here is derived from an EMBL/GenBank/DDBJ whole genome shotgun (WGS) entry which is preliminary data.</text>
</comment>
<evidence type="ECO:0000313" key="1">
    <source>
        <dbReference type="EMBL" id="KKW10163.1"/>
    </source>
</evidence>
<reference evidence="1 2" key="1">
    <citation type="journal article" date="2015" name="Nature">
        <title>rRNA introns, odd ribosomes, and small enigmatic genomes across a large radiation of phyla.</title>
        <authorList>
            <person name="Brown C.T."/>
            <person name="Hug L.A."/>
            <person name="Thomas B.C."/>
            <person name="Sharon I."/>
            <person name="Castelle C.J."/>
            <person name="Singh A."/>
            <person name="Wilkins M.J."/>
            <person name="Williams K.H."/>
            <person name="Banfield J.F."/>
        </authorList>
    </citation>
    <scope>NUCLEOTIDE SEQUENCE [LARGE SCALE GENOMIC DNA]</scope>
</reference>
<proteinExistence type="predicted"/>
<dbReference type="AlphaFoldDB" id="A0A0G1VUK3"/>
<sequence>MECPDCYGSVPGFPSDDPGSGKCGDCHGDGTNHFPFSGLEKMVGDLFFDDYETTCPTCSGTGQCQMGGESHALI</sequence>
<dbReference type="Proteomes" id="UP000034588">
    <property type="component" value="Unassembled WGS sequence"/>
</dbReference>
<protein>
    <submittedName>
        <fullName evidence="1">Uncharacterized protein</fullName>
    </submittedName>
</protein>